<evidence type="ECO:0000313" key="2">
    <source>
        <dbReference type="EMBL" id="OIV41699.1"/>
    </source>
</evidence>
<dbReference type="InterPro" id="IPR046817">
    <property type="entry name" value="MmeI_N"/>
</dbReference>
<evidence type="ECO:0000259" key="1">
    <source>
        <dbReference type="Pfam" id="PF20464"/>
    </source>
</evidence>
<evidence type="ECO:0000313" key="3">
    <source>
        <dbReference type="Proteomes" id="UP000182826"/>
    </source>
</evidence>
<gene>
    <name evidence="2" type="ORF">BKM63_14380</name>
</gene>
<dbReference type="RefSeq" id="WP_071637251.1">
    <property type="nucleotide sequence ID" value="NZ_MLFK01000007.1"/>
</dbReference>
<protein>
    <recommendedName>
        <fullName evidence="1">MmeI-like N-terminal domain-containing protein</fullName>
    </recommendedName>
</protein>
<feature type="domain" description="MmeI-like N-terminal" evidence="1">
    <location>
        <begin position="51"/>
        <end position="189"/>
    </location>
</feature>
<keyword evidence="3" id="KW-1185">Reference proteome</keyword>
<accession>A0A1J7BSL7</accession>
<comment type="caution">
    <text evidence="2">The sequence shown here is derived from an EMBL/GenBank/DDBJ whole genome shotgun (WGS) entry which is preliminary data.</text>
</comment>
<proteinExistence type="predicted"/>
<reference evidence="2 3" key="1">
    <citation type="submission" date="2016-10" db="EMBL/GenBank/DDBJ databases">
        <title>Draft Genome Sequence of Rhizobacteria Flavobacterium johnsoniae CI04.</title>
        <authorList>
            <person name="Bravo J.I."/>
            <person name="Lozano G.L."/>
            <person name="Handelsman J."/>
        </authorList>
    </citation>
    <scope>NUCLEOTIDE SEQUENCE [LARGE SCALE GENOMIC DNA]</scope>
    <source>
        <strain evidence="2 3">CI04</strain>
    </source>
</reference>
<dbReference type="EMBL" id="MLFK01000007">
    <property type="protein sequence ID" value="OIV41699.1"/>
    <property type="molecule type" value="Genomic_DNA"/>
</dbReference>
<organism evidence="2 3">
    <name type="scientific">Flavobacterium johnsoniae</name>
    <name type="common">Cytophaga johnsonae</name>
    <dbReference type="NCBI Taxonomy" id="986"/>
    <lineage>
        <taxon>Bacteria</taxon>
        <taxon>Pseudomonadati</taxon>
        <taxon>Bacteroidota</taxon>
        <taxon>Flavobacteriia</taxon>
        <taxon>Flavobacteriales</taxon>
        <taxon>Flavobacteriaceae</taxon>
        <taxon>Flavobacterium</taxon>
    </lineage>
</organism>
<dbReference type="OrthoDB" id="32195at2"/>
<dbReference type="Pfam" id="PF20464">
    <property type="entry name" value="MmeI_N"/>
    <property type="match status" value="1"/>
</dbReference>
<dbReference type="Proteomes" id="UP000182826">
    <property type="component" value="Unassembled WGS sequence"/>
</dbReference>
<name>A0A1J7BSL7_FLAJO</name>
<dbReference type="AlphaFoldDB" id="A0A1J7BSL7"/>
<sequence length="961" mass="113041">MNIQPLFTEDFLSNFIPEFKLSNVPNIRSARNIIDGLTGELHSGKIENAKEEEFKSRFLNEFFGDVLGFNYGNPNYWTIREEAKTKLDGTKPDGVLGFFSKDKTLNDVRAVIEIKDAATDLDEKQKRADSKSAVAQAFEYATKMGVNCRWVIVSNFKEIRFYSSKFQGSYQVFFLEDLRNENKLKEILYLFHKDRFITKQEKSSTDKLYQISLKKLKENEKPRHILDEMHAALIQFKGLQYIDPNYLAGIRPFNILSENVWHYRGGKLLTLNPKIYELFKGLDFNEGSISITEELKQELEHCRVVEYKDKINEVISVLNHSEVTKISCIKDYKNVIRARSNGLGFSHKNLFGFSKEEGFTKSIDILKYTSCDCICCNFKTLDFKYLLSRLKTAKNKEEHLTLEYAYGNYLVSANNYKDAFNIYKAFSEKIKGKEGFEVQYFLAKLNMKYLLYLVWEDENLKDNFEIKQEIRNIDLNKILYHEIEFAISDDVRNYLHNIKDNKLFLSVKDKVEELVQNISDLKKYYDKGHPQRSSGSDHIDELAAEYNRLELFFNTNRIIYNVFGDYKLLSAKTFNGFLESYLTKSEGLNSFNSYYLKKFLINVNTDEFRKILSKTESIKIDEECEIEIIKSITNLFKSYYENGMFANSPYKCGVTEEYLIDFQFKGRYTGLVSNSFTLLSKINISEKSFSSLSPIIINYLLIEDHLSWYELQELGRLIAKKGDCFFPEQLVQILEIAVDRDKPNNNKYEGLLKEVSMALHKFFPDKKITKKRLINKVIGNIDGIHKWRYVSYLLNIADEPCKAVLNSEIEEMLDQKFHSEIYDDLIRMKLYDYRKKDYFKRYIEEIKLNREKGFKNEFKEGKPIFEGHTFYRFIILLNILQIDRKSELLNGFDHISEFEKWLLNPNEYDYKNFNAKWILAADNVYILKSLKGIKPLINSVETELKLEFNARIAEIYYKDLL</sequence>